<evidence type="ECO:0000259" key="6">
    <source>
        <dbReference type="PROSITE" id="PS50888"/>
    </source>
</evidence>
<feature type="compositionally biased region" description="Basic and acidic residues" evidence="5">
    <location>
        <begin position="216"/>
        <end position="226"/>
    </location>
</feature>
<dbReference type="Gene3D" id="4.10.280.10">
    <property type="entry name" value="Helix-loop-helix DNA-binding domain"/>
    <property type="match status" value="1"/>
</dbReference>
<sequence length="559" mass="62143">MEQDISIRKAKHHHEIPQGSATAVEDHVFTAFYSIGFMKTNAVIGAYCLTRVELIRAEGDNGPKVSMVGAHLQIWPPEFCRVFFLPPNPISCHKGWILLQSEEGRKGLLRRSAREALLFPRIYIRREKSSQDRGVSIFFLRYLGTRSGFRTVCSGRMSRDLPVPRHDFEELVWENGTLLLMRGGRSSNINYKAKLDNTDGFSSAFNNLSKYDPVRCKEAKRDREGHQSATSTGQDQGSGSASSRINGLGPVKVEVDELRENPSPEESVRVEAETDSNSIKAVPLRLGAGNDGDFLVPDEYSQAAISSNFIKDHEEDTSLNDDDDGLQVPSQDWSMEASSSPHRKQQASLDVSESTYFEEDEYEEMEDDKRRRRRPQTDYGQSKKKRGGDRINKRIRALHELLPNSDKVEVDKASVLDKAIEYMKTLQLQLQMMSTRNRLFASPMAMLPAGIQQMPMPCLNQFSPIGFGMGIRMGSPCFPQGLAQQFPVPGISPGALAGGLQMIGCTPYTSVLGGHPAALRPFVNVNQVDFSRTASMVMEQLASAPISNTNDSNQSNALS</sequence>
<dbReference type="GO" id="GO:0003700">
    <property type="term" value="F:DNA-binding transcription factor activity"/>
    <property type="evidence" value="ECO:0007669"/>
    <property type="project" value="InterPro"/>
</dbReference>
<dbReference type="InterPro" id="IPR036638">
    <property type="entry name" value="HLH_DNA-bd_sf"/>
</dbReference>
<name>A0AAN7GNQ8_9MYRT</name>
<dbReference type="GO" id="GO:0010017">
    <property type="term" value="P:red or far-red light signaling pathway"/>
    <property type="evidence" value="ECO:0007669"/>
    <property type="project" value="UniProtKB-ARBA"/>
</dbReference>
<dbReference type="AlphaFoldDB" id="A0AAN7GNQ8"/>
<keyword evidence="8" id="KW-1185">Reference proteome</keyword>
<dbReference type="InterPro" id="IPR011598">
    <property type="entry name" value="bHLH_dom"/>
</dbReference>
<dbReference type="SUPFAM" id="SSF47459">
    <property type="entry name" value="HLH, helix-loop-helix DNA-binding domain"/>
    <property type="match status" value="1"/>
</dbReference>
<evidence type="ECO:0000256" key="5">
    <source>
        <dbReference type="SAM" id="MobiDB-lite"/>
    </source>
</evidence>
<protein>
    <recommendedName>
        <fullName evidence="6">BHLH domain-containing protein</fullName>
    </recommendedName>
</protein>
<feature type="compositionally biased region" description="Acidic residues" evidence="5">
    <location>
        <begin position="356"/>
        <end position="366"/>
    </location>
</feature>
<dbReference type="PANTHER" id="PTHR46807">
    <property type="entry name" value="TRANSCRIPTION FACTOR PIF3"/>
    <property type="match status" value="1"/>
</dbReference>
<keyword evidence="4" id="KW-0539">Nucleus</keyword>
<evidence type="ECO:0000256" key="1">
    <source>
        <dbReference type="ARBA" id="ARBA00004123"/>
    </source>
</evidence>
<keyword evidence="3" id="KW-0804">Transcription</keyword>
<evidence type="ECO:0000313" key="7">
    <source>
        <dbReference type="EMBL" id="KAK4745309.1"/>
    </source>
</evidence>
<feature type="region of interest" description="Disordered" evidence="5">
    <location>
        <begin position="314"/>
        <end position="392"/>
    </location>
</feature>
<dbReference type="SMART" id="SM00353">
    <property type="entry name" value="HLH"/>
    <property type="match status" value="1"/>
</dbReference>
<evidence type="ECO:0000256" key="2">
    <source>
        <dbReference type="ARBA" id="ARBA00023015"/>
    </source>
</evidence>
<dbReference type="EMBL" id="JAXIOK010000021">
    <property type="protein sequence ID" value="KAK4745309.1"/>
    <property type="molecule type" value="Genomic_DNA"/>
</dbReference>
<accession>A0AAN7GNQ8</accession>
<comment type="subcellular location">
    <subcellularLocation>
        <location evidence="1">Nucleus</location>
    </subcellularLocation>
</comment>
<comment type="caution">
    <text evidence="7">The sequence shown here is derived from an EMBL/GenBank/DDBJ whole genome shotgun (WGS) entry which is preliminary data.</text>
</comment>
<feature type="compositionally biased region" description="Polar residues" evidence="5">
    <location>
        <begin position="227"/>
        <end position="245"/>
    </location>
</feature>
<dbReference type="PANTHER" id="PTHR46807:SF1">
    <property type="entry name" value="TRANSCRIPTION FACTOR PIF3"/>
    <property type="match status" value="1"/>
</dbReference>
<gene>
    <name evidence="7" type="ORF">SAY87_011621</name>
</gene>
<dbReference type="GO" id="GO:0046983">
    <property type="term" value="F:protein dimerization activity"/>
    <property type="evidence" value="ECO:0007669"/>
    <property type="project" value="InterPro"/>
</dbReference>
<feature type="compositionally biased region" description="Polar residues" evidence="5">
    <location>
        <begin position="328"/>
        <end position="355"/>
    </location>
</feature>
<dbReference type="InterPro" id="IPR044273">
    <property type="entry name" value="PIF3-like"/>
</dbReference>
<dbReference type="GO" id="GO:0005634">
    <property type="term" value="C:nucleus"/>
    <property type="evidence" value="ECO:0007669"/>
    <property type="project" value="UniProtKB-SubCell"/>
</dbReference>
<dbReference type="Pfam" id="PF00010">
    <property type="entry name" value="HLH"/>
    <property type="match status" value="1"/>
</dbReference>
<dbReference type="Proteomes" id="UP001345219">
    <property type="component" value="Chromosome 10"/>
</dbReference>
<evidence type="ECO:0000256" key="4">
    <source>
        <dbReference type="ARBA" id="ARBA00023242"/>
    </source>
</evidence>
<feature type="region of interest" description="Disordered" evidence="5">
    <location>
        <begin position="216"/>
        <end position="276"/>
    </location>
</feature>
<feature type="domain" description="BHLH" evidence="6">
    <location>
        <begin position="375"/>
        <end position="426"/>
    </location>
</feature>
<evidence type="ECO:0000256" key="3">
    <source>
        <dbReference type="ARBA" id="ARBA00023163"/>
    </source>
</evidence>
<proteinExistence type="predicted"/>
<organism evidence="7 8">
    <name type="scientific">Trapa incisa</name>
    <dbReference type="NCBI Taxonomy" id="236973"/>
    <lineage>
        <taxon>Eukaryota</taxon>
        <taxon>Viridiplantae</taxon>
        <taxon>Streptophyta</taxon>
        <taxon>Embryophyta</taxon>
        <taxon>Tracheophyta</taxon>
        <taxon>Spermatophyta</taxon>
        <taxon>Magnoliopsida</taxon>
        <taxon>eudicotyledons</taxon>
        <taxon>Gunneridae</taxon>
        <taxon>Pentapetalae</taxon>
        <taxon>rosids</taxon>
        <taxon>malvids</taxon>
        <taxon>Myrtales</taxon>
        <taxon>Lythraceae</taxon>
        <taxon>Trapa</taxon>
    </lineage>
</organism>
<dbReference type="PROSITE" id="PS50888">
    <property type="entry name" value="BHLH"/>
    <property type="match status" value="1"/>
</dbReference>
<feature type="compositionally biased region" description="Basic and acidic residues" evidence="5">
    <location>
        <begin position="253"/>
        <end position="272"/>
    </location>
</feature>
<evidence type="ECO:0000313" key="8">
    <source>
        <dbReference type="Proteomes" id="UP001345219"/>
    </source>
</evidence>
<keyword evidence="2" id="KW-0805">Transcription regulation</keyword>
<reference evidence="7 8" key="1">
    <citation type="journal article" date="2023" name="Hortic Res">
        <title>Pangenome of water caltrop reveals structural variations and asymmetric subgenome divergence after allopolyploidization.</title>
        <authorList>
            <person name="Zhang X."/>
            <person name="Chen Y."/>
            <person name="Wang L."/>
            <person name="Yuan Y."/>
            <person name="Fang M."/>
            <person name="Shi L."/>
            <person name="Lu R."/>
            <person name="Comes H.P."/>
            <person name="Ma Y."/>
            <person name="Chen Y."/>
            <person name="Huang G."/>
            <person name="Zhou Y."/>
            <person name="Zheng Z."/>
            <person name="Qiu Y."/>
        </authorList>
    </citation>
    <scope>NUCLEOTIDE SEQUENCE [LARGE SCALE GENOMIC DNA]</scope>
    <source>
        <tissue evidence="7">Roots</tissue>
    </source>
</reference>